<dbReference type="EMBL" id="DF968063">
    <property type="protein sequence ID" value="GAP02359.1"/>
    <property type="molecule type" value="Genomic_DNA"/>
</dbReference>
<evidence type="ECO:0000256" key="1">
    <source>
        <dbReference type="ARBA" id="ARBA00003529"/>
    </source>
</evidence>
<dbReference type="STRING" id="220714.SAMN05660469_0310"/>
<feature type="domain" description="RecX second three-helical" evidence="7">
    <location>
        <begin position="107"/>
        <end position="148"/>
    </location>
</feature>
<dbReference type="Gene3D" id="1.10.10.10">
    <property type="entry name" value="Winged helix-like DNA-binding domain superfamily/Winged helix DNA-binding domain"/>
    <property type="match status" value="4"/>
</dbReference>
<feature type="domain" description="RecX third three-helical" evidence="8">
    <location>
        <begin position="154"/>
        <end position="201"/>
    </location>
</feature>
<dbReference type="PANTHER" id="PTHR33602:SF1">
    <property type="entry name" value="REGULATORY PROTEIN RECX FAMILY PROTEIN"/>
    <property type="match status" value="1"/>
</dbReference>
<dbReference type="PANTHER" id="PTHR33602">
    <property type="entry name" value="REGULATORY PROTEIN RECX FAMILY PROTEIN"/>
    <property type="match status" value="1"/>
</dbReference>
<dbReference type="InterPro" id="IPR053924">
    <property type="entry name" value="RecX_HTH_2nd"/>
</dbReference>
<evidence type="ECO:0000256" key="3">
    <source>
        <dbReference type="ARBA" id="ARBA00009695"/>
    </source>
</evidence>
<dbReference type="GO" id="GO:0005737">
    <property type="term" value="C:cytoplasm"/>
    <property type="evidence" value="ECO:0007669"/>
    <property type="project" value="UniProtKB-SubCell"/>
</dbReference>
<sequence length="267" mass="30407">MKTITKIATQKRAGRYNLDLDGHFAFGVSENIIAKFGLIKGRQLDAQMIETIKAAELVDQGLKIALNYLSPALRTEKQVRDRLKQKKVDEEVIDQVVAHLQGQQLLNDAVYAKHFVATKQVFNPKGPRGIAQELKQAGVAEEIVDEALLDYSEESQFDVALKMAEKMAKTHRRDSTVIRQQKVVQGLVQKGFSFDLANQVINELDLENDPEDEQENALRQAEKLANHHRRLAAKDRYYKVKSNLYAKGYRGEVIDWALEQIDFDDQE</sequence>
<keyword evidence="11" id="KW-1185">Reference proteome</keyword>
<dbReference type="NCBIfam" id="NF010733">
    <property type="entry name" value="PRK14135.1"/>
    <property type="match status" value="1"/>
</dbReference>
<dbReference type="GO" id="GO:0006282">
    <property type="term" value="P:regulation of DNA repair"/>
    <property type="evidence" value="ECO:0007669"/>
    <property type="project" value="UniProtKB-UniRule"/>
</dbReference>
<accession>A0A3F3H605</accession>
<evidence type="ECO:0000256" key="5">
    <source>
        <dbReference type="ARBA" id="ARBA00022490"/>
    </source>
</evidence>
<comment type="similarity">
    <text evidence="3 6">Belongs to the RecX family.</text>
</comment>
<reference evidence="10 11" key="1">
    <citation type="journal article" date="2015" name="BMC Genomics">
        <title>Comparative genomics of Fructobacillus spp. and Leuconostoc spp. reveals niche-specific evolution of Fructobacillus spp.</title>
        <authorList>
            <person name="Endo A."/>
            <person name="Tanizawa Y."/>
            <person name="Tanaka N."/>
            <person name="Maeno S."/>
            <person name="Kumar H."/>
            <person name="Shiwa Y."/>
            <person name="Okada S."/>
            <person name="Yoshikawa H."/>
            <person name="Dicks L."/>
            <person name="Nakagawa J."/>
            <person name="Arita M."/>
        </authorList>
    </citation>
    <scope>NUCLEOTIDE SEQUENCE [LARGE SCALE GENOMIC DNA]</scope>
    <source>
        <strain evidence="10 11">DSM 15468</strain>
    </source>
</reference>
<evidence type="ECO:0000256" key="6">
    <source>
        <dbReference type="HAMAP-Rule" id="MF_01114"/>
    </source>
</evidence>
<keyword evidence="5 6" id="KW-0963">Cytoplasm</keyword>
<dbReference type="Proteomes" id="UP000061227">
    <property type="component" value="Unassembled WGS sequence"/>
</dbReference>
<dbReference type="Pfam" id="PF21981">
    <property type="entry name" value="RecX_HTH3"/>
    <property type="match status" value="2"/>
</dbReference>
<dbReference type="Pfam" id="PF02631">
    <property type="entry name" value="RecX_HTH2"/>
    <property type="match status" value="1"/>
</dbReference>
<evidence type="ECO:0000259" key="9">
    <source>
        <dbReference type="Pfam" id="PF21982"/>
    </source>
</evidence>
<dbReference type="Pfam" id="PF21982">
    <property type="entry name" value="RecX_HTH1"/>
    <property type="match status" value="1"/>
</dbReference>
<evidence type="ECO:0000256" key="4">
    <source>
        <dbReference type="ARBA" id="ARBA00018111"/>
    </source>
</evidence>
<dbReference type="AlphaFoldDB" id="A0A3F3H605"/>
<feature type="domain" description="RecX third three-helical" evidence="8">
    <location>
        <begin position="211"/>
        <end position="258"/>
    </location>
</feature>
<comment type="subcellular location">
    <subcellularLocation>
        <location evidence="2 6">Cytoplasm</location>
    </subcellularLocation>
</comment>
<dbReference type="OrthoDB" id="5421057at2"/>
<evidence type="ECO:0000313" key="11">
    <source>
        <dbReference type="Proteomes" id="UP000061227"/>
    </source>
</evidence>
<gene>
    <name evidence="6 10" type="primary">recX</name>
    <name evidence="10" type="ORF">FPFC_012390</name>
</gene>
<evidence type="ECO:0000259" key="7">
    <source>
        <dbReference type="Pfam" id="PF02631"/>
    </source>
</evidence>
<comment type="function">
    <text evidence="1 6">Modulates RecA activity.</text>
</comment>
<evidence type="ECO:0000313" key="10">
    <source>
        <dbReference type="EMBL" id="GAP02359.1"/>
    </source>
</evidence>
<dbReference type="InterPro" id="IPR003783">
    <property type="entry name" value="Regulatory_RecX"/>
</dbReference>
<evidence type="ECO:0000256" key="2">
    <source>
        <dbReference type="ARBA" id="ARBA00004496"/>
    </source>
</evidence>
<feature type="domain" description="RecX first three-helical" evidence="9">
    <location>
        <begin position="64"/>
        <end position="100"/>
    </location>
</feature>
<dbReference type="RefSeq" id="WP_059375937.1">
    <property type="nucleotide sequence ID" value="NZ_DF968063.1"/>
</dbReference>
<organism evidence="10 11">
    <name type="scientific">Fructobacillus pseudoficulneus</name>
    <dbReference type="NCBI Taxonomy" id="220714"/>
    <lineage>
        <taxon>Bacteria</taxon>
        <taxon>Bacillati</taxon>
        <taxon>Bacillota</taxon>
        <taxon>Bacilli</taxon>
        <taxon>Lactobacillales</taxon>
        <taxon>Lactobacillaceae</taxon>
        <taxon>Fructobacillus</taxon>
    </lineage>
</organism>
<name>A0A3F3H605_9LACO</name>
<dbReference type="InterPro" id="IPR036388">
    <property type="entry name" value="WH-like_DNA-bd_sf"/>
</dbReference>
<protein>
    <recommendedName>
        <fullName evidence="4 6">Regulatory protein RecX</fullName>
    </recommendedName>
</protein>
<proteinExistence type="inferred from homology"/>
<evidence type="ECO:0000259" key="8">
    <source>
        <dbReference type="Pfam" id="PF21981"/>
    </source>
</evidence>
<dbReference type="HAMAP" id="MF_01114">
    <property type="entry name" value="RecX"/>
    <property type="match status" value="1"/>
</dbReference>
<dbReference type="InterPro" id="IPR053926">
    <property type="entry name" value="RecX_HTH_1st"/>
</dbReference>
<dbReference type="InterPro" id="IPR053925">
    <property type="entry name" value="RecX_HTH_3rd"/>
</dbReference>